<dbReference type="GO" id="GO:0006355">
    <property type="term" value="P:regulation of DNA-templated transcription"/>
    <property type="evidence" value="ECO:0007669"/>
    <property type="project" value="InterPro"/>
</dbReference>
<evidence type="ECO:0000313" key="2">
    <source>
        <dbReference type="Proteomes" id="UP000550729"/>
    </source>
</evidence>
<gene>
    <name evidence="1" type="ORF">HH308_19980</name>
</gene>
<evidence type="ECO:0008006" key="3">
    <source>
        <dbReference type="Google" id="ProtNLM"/>
    </source>
</evidence>
<dbReference type="SUPFAM" id="SSF46894">
    <property type="entry name" value="C-terminal effector domain of the bipartite response regulators"/>
    <property type="match status" value="1"/>
</dbReference>
<dbReference type="GO" id="GO:0003677">
    <property type="term" value="F:DNA binding"/>
    <property type="evidence" value="ECO:0007669"/>
    <property type="project" value="InterPro"/>
</dbReference>
<dbReference type="AlphaFoldDB" id="A0A848L7E4"/>
<proteinExistence type="predicted"/>
<name>A0A848L7E4_9ACTN</name>
<dbReference type="EMBL" id="JABBNB010000024">
    <property type="protein sequence ID" value="NMO03498.1"/>
    <property type="molecule type" value="Genomic_DNA"/>
</dbReference>
<reference evidence="1 2" key="1">
    <citation type="submission" date="2020-04" db="EMBL/GenBank/DDBJ databases">
        <title>Gordonia sp. nov. TBRC 11910.</title>
        <authorList>
            <person name="Suriyachadkun C."/>
        </authorList>
    </citation>
    <scope>NUCLEOTIDE SEQUENCE [LARGE SCALE GENOMIC DNA]</scope>
    <source>
        <strain evidence="1 2">TBRC 11910</strain>
    </source>
</reference>
<dbReference type="InterPro" id="IPR042070">
    <property type="entry name" value="PucR_C-HTH_sf"/>
</dbReference>
<organism evidence="1 2">
    <name type="scientific">Gordonia asplenii</name>
    <dbReference type="NCBI Taxonomy" id="2725283"/>
    <lineage>
        <taxon>Bacteria</taxon>
        <taxon>Bacillati</taxon>
        <taxon>Actinomycetota</taxon>
        <taxon>Actinomycetes</taxon>
        <taxon>Mycobacteriales</taxon>
        <taxon>Gordoniaceae</taxon>
        <taxon>Gordonia</taxon>
    </lineage>
</organism>
<dbReference type="Gene3D" id="1.10.10.2840">
    <property type="entry name" value="PucR C-terminal helix-turn-helix domain"/>
    <property type="match status" value="1"/>
</dbReference>
<dbReference type="InterPro" id="IPR016032">
    <property type="entry name" value="Sig_transdc_resp-reg_C-effctor"/>
</dbReference>
<accession>A0A848L7E4</accession>
<sequence>MQELVGRLTALDPVASETLKVVAYFDALVASGVGLDGLLRAAAAMSGTVAGAQRRGRVSRFSAGGRRLDAEVTARHPERVQPGFDIWLERDGELHANDEMVVERLALAVELLDARRGSGNGLDTVVDESTPIGERAAVLARLRVDAGARIRLIATAIGDAIPGATSTIVSTRYGMLRATLDTTGVAPDVVAGLGRWVRADHAPTSWNGAIVAYRLADTADPVIDATSLGAILQLAQVYDPDVPHDDVTAIGRLSALEFEVLRALVESDSIRAAAARLGMHHSSVQARHEALTRELGYDPRSPIGRMRCGAATILWRLTTPDAQ</sequence>
<keyword evidence="2" id="KW-1185">Reference proteome</keyword>
<evidence type="ECO:0000313" key="1">
    <source>
        <dbReference type="EMBL" id="NMO03498.1"/>
    </source>
</evidence>
<dbReference type="Proteomes" id="UP000550729">
    <property type="component" value="Unassembled WGS sequence"/>
</dbReference>
<comment type="caution">
    <text evidence="1">The sequence shown here is derived from an EMBL/GenBank/DDBJ whole genome shotgun (WGS) entry which is preliminary data.</text>
</comment>
<protein>
    <recommendedName>
        <fullName evidence="3">PucR C-terminal helix-turn-helix domain-containing protein</fullName>
    </recommendedName>
</protein>